<organism evidence="1 2">
    <name type="scientific">Rhizobium tubonense</name>
    <dbReference type="NCBI Taxonomy" id="484088"/>
    <lineage>
        <taxon>Bacteria</taxon>
        <taxon>Pseudomonadati</taxon>
        <taxon>Pseudomonadota</taxon>
        <taxon>Alphaproteobacteria</taxon>
        <taxon>Hyphomicrobiales</taxon>
        <taxon>Rhizobiaceae</taxon>
        <taxon>Rhizobium/Agrobacterium group</taxon>
        <taxon>Rhizobium</taxon>
    </lineage>
</organism>
<dbReference type="Proteomes" id="UP000248925">
    <property type="component" value="Unassembled WGS sequence"/>
</dbReference>
<proteinExistence type="predicted"/>
<evidence type="ECO:0000313" key="2">
    <source>
        <dbReference type="Proteomes" id="UP000248925"/>
    </source>
</evidence>
<accession>A0A2W4D132</accession>
<keyword evidence="2" id="KW-1185">Reference proteome</keyword>
<sequence>MWGGLANSTRGVVVTARLDGLQVSLAASVVGTTMEGNDDAFLSTAGRDVLDLIDNCILDALDMAG</sequence>
<dbReference type="AlphaFoldDB" id="A0A2W4D132"/>
<name>A0A2W4D132_9HYPH</name>
<protein>
    <submittedName>
        <fullName evidence="1">Uncharacterized protein</fullName>
    </submittedName>
</protein>
<evidence type="ECO:0000313" key="1">
    <source>
        <dbReference type="EMBL" id="PZM16688.1"/>
    </source>
</evidence>
<reference evidence="1 2" key="1">
    <citation type="journal article" date="2018" name="Sci. Rep.">
        <title>Rhizobium tumorigenes sp. nov., a novel plant tumorigenic bacterium isolated from cane gall tumors on thornless blackberry.</title>
        <authorList>
            <person name="Kuzmanovi N."/>
            <person name="Smalla K."/>
            <person name="Gronow S."/>
            <person name="PuBawska J."/>
        </authorList>
    </citation>
    <scope>NUCLEOTIDE SEQUENCE [LARGE SCALE GENOMIC DNA]</scope>
    <source>
        <strain evidence="1 2">CCBAU 85046</strain>
    </source>
</reference>
<gene>
    <name evidence="1" type="ORF">CPY51_00025</name>
</gene>
<comment type="caution">
    <text evidence="1">The sequence shown here is derived from an EMBL/GenBank/DDBJ whole genome shotgun (WGS) entry which is preliminary data.</text>
</comment>
<dbReference type="EMBL" id="PCDP01000001">
    <property type="protein sequence ID" value="PZM16688.1"/>
    <property type="molecule type" value="Genomic_DNA"/>
</dbReference>